<dbReference type="InterPro" id="IPR016024">
    <property type="entry name" value="ARM-type_fold"/>
</dbReference>
<dbReference type="Gene3D" id="1.25.10.10">
    <property type="entry name" value="Leucine-rich Repeat Variant"/>
    <property type="match status" value="1"/>
</dbReference>
<evidence type="ECO:0008006" key="3">
    <source>
        <dbReference type="Google" id="ProtNLM"/>
    </source>
</evidence>
<gene>
    <name evidence="1" type="ORF">NESM_000201500</name>
</gene>
<proteinExistence type="predicted"/>
<name>A0AAW0F5F0_9TRYP</name>
<dbReference type="EMBL" id="JAECZO010000014">
    <property type="protein sequence ID" value="KAK7201390.1"/>
    <property type="molecule type" value="Genomic_DNA"/>
</dbReference>
<dbReference type="InterPro" id="IPR039717">
    <property type="entry name" value="Hgh1"/>
</dbReference>
<dbReference type="InterPro" id="IPR011989">
    <property type="entry name" value="ARM-like"/>
</dbReference>
<reference evidence="1 2" key="1">
    <citation type="journal article" date="2021" name="MBio">
        <title>A New Model Trypanosomatid, Novymonas esmeraldas: Genomic Perception of Its 'Candidatus Pandoraea novymonadis' Endosymbiont.</title>
        <authorList>
            <person name="Zakharova A."/>
            <person name="Saura A."/>
            <person name="Butenko A."/>
            <person name="Podesvova L."/>
            <person name="Warmusova S."/>
            <person name="Kostygov A.Y."/>
            <person name="Nenarokova A."/>
            <person name="Lukes J."/>
            <person name="Opperdoes F.R."/>
            <person name="Yurchenko V."/>
        </authorList>
    </citation>
    <scope>NUCLEOTIDE SEQUENCE [LARGE SCALE GENOMIC DNA]</scope>
    <source>
        <strain evidence="1 2">E262AT.01</strain>
    </source>
</reference>
<dbReference type="PANTHER" id="PTHR13387">
    <property type="entry name" value="PROTEIN HGH1 HOMOLOG"/>
    <property type="match status" value="1"/>
</dbReference>
<dbReference type="PANTHER" id="PTHR13387:SF9">
    <property type="entry name" value="PROTEIN HGH1 HOMOLOG"/>
    <property type="match status" value="1"/>
</dbReference>
<evidence type="ECO:0000313" key="2">
    <source>
        <dbReference type="Proteomes" id="UP001430356"/>
    </source>
</evidence>
<keyword evidence="2" id="KW-1185">Reference proteome</keyword>
<organism evidence="1 2">
    <name type="scientific">Novymonas esmeraldas</name>
    <dbReference type="NCBI Taxonomy" id="1808958"/>
    <lineage>
        <taxon>Eukaryota</taxon>
        <taxon>Discoba</taxon>
        <taxon>Euglenozoa</taxon>
        <taxon>Kinetoplastea</taxon>
        <taxon>Metakinetoplastina</taxon>
        <taxon>Trypanosomatida</taxon>
        <taxon>Trypanosomatidae</taxon>
        <taxon>Novymonas</taxon>
    </lineage>
</organism>
<dbReference type="FunFam" id="1.25.10.10:FF:002070">
    <property type="entry name" value="Uncharacterized protein"/>
    <property type="match status" value="1"/>
</dbReference>
<dbReference type="AlphaFoldDB" id="A0AAW0F5F0"/>
<accession>A0AAW0F5F0</accession>
<comment type="caution">
    <text evidence="1">The sequence shown here is derived from an EMBL/GenBank/DDBJ whole genome shotgun (WGS) entry which is preliminary data.</text>
</comment>
<sequence length="407" mass="44276">MSTPPLITSASAAASEPPSHVLSAATIEQFQETFSFVRHEREDVRKMAIHGIAEHSKDNRDLWMFLASAQYGPGCIDSILQYLHAGGKAVLGDILTILVNCSAEGSCAEMLVQRKVVRKAMRLLDGMERSDQPESYTRSVQELTLMLLSNLTASHVTAIDDLLQKEDEDMRGFYLGKLQVYYELFESGMAEERAAAAAAEDVAEGGSAPPARAAHRDLNRWILHILLNLTRTLDGQELLLEDDEWRGTLNASLASPNPRHRYLAAQCYRNCGCSPKPLYHLLLKSDALVTALDRLQCKEPIEEVQQALAEFVASMLESEDGIARLEGVNAKRALTGAVDVSTAAHAARAAAASSRVEVVEEDGVATVAATPAVTLGPGVCDFLRRSVLPYLDDIIDAYIAPGSDELD</sequence>
<dbReference type="SUPFAM" id="SSF48371">
    <property type="entry name" value="ARM repeat"/>
    <property type="match status" value="1"/>
</dbReference>
<dbReference type="Proteomes" id="UP001430356">
    <property type="component" value="Unassembled WGS sequence"/>
</dbReference>
<protein>
    <recommendedName>
        <fullName evidence="3">Protein HGH1 homolog</fullName>
    </recommendedName>
</protein>
<evidence type="ECO:0000313" key="1">
    <source>
        <dbReference type="EMBL" id="KAK7201390.1"/>
    </source>
</evidence>